<dbReference type="Gene3D" id="1.10.3300.10">
    <property type="entry name" value="Jann2411-like domain"/>
    <property type="match status" value="1"/>
</dbReference>
<sequence length="203" mass="22142">MTRSTAALPMNPAHGAPFAFDPGALSLELLVTGGPGAYARYEILHEPRDLADWLALSRLRLDPELVGVSESELGAARRLRDSLRRMADARTRGLPLPPEDVAEVNRAAAHPPLAPAMSPGGERSWVQPADATAVLSAFARDAVDLFTGDLANRIRECGSHDCQLVFVDASRPGRRRWCSMERCGNRQKVRALRARRETAEEAP</sequence>
<organism evidence="2 3">
    <name type="scientific">Nocardiopsis codii</name>
    <dbReference type="NCBI Taxonomy" id="3065942"/>
    <lineage>
        <taxon>Bacteria</taxon>
        <taxon>Bacillati</taxon>
        <taxon>Actinomycetota</taxon>
        <taxon>Actinomycetes</taxon>
        <taxon>Streptosporangiales</taxon>
        <taxon>Nocardiopsidaceae</taxon>
        <taxon>Nocardiopsis</taxon>
    </lineage>
</organism>
<keyword evidence="3" id="KW-1185">Reference proteome</keyword>
<dbReference type="PANTHER" id="PTHR35525:SF3">
    <property type="entry name" value="BLL6575 PROTEIN"/>
    <property type="match status" value="1"/>
</dbReference>
<dbReference type="EMBL" id="JAUZMY010000003">
    <property type="protein sequence ID" value="MEE2036601.1"/>
    <property type="molecule type" value="Genomic_DNA"/>
</dbReference>
<evidence type="ECO:0000259" key="1">
    <source>
        <dbReference type="Pfam" id="PF11706"/>
    </source>
</evidence>
<proteinExistence type="predicted"/>
<reference evidence="2 3" key="1">
    <citation type="submission" date="2023-08" db="EMBL/GenBank/DDBJ databases">
        <authorList>
            <person name="Girao M."/>
            <person name="Carvalho M.F."/>
        </authorList>
    </citation>
    <scope>NUCLEOTIDE SEQUENCE [LARGE SCALE GENOMIC DNA]</scope>
    <source>
        <strain evidence="2 3">CT-R113</strain>
    </source>
</reference>
<dbReference type="Proteomes" id="UP001356095">
    <property type="component" value="Unassembled WGS sequence"/>
</dbReference>
<evidence type="ECO:0000313" key="3">
    <source>
        <dbReference type="Proteomes" id="UP001356095"/>
    </source>
</evidence>
<name>A0ABU7K2Y1_9ACTN</name>
<dbReference type="InterPro" id="IPR010852">
    <property type="entry name" value="ABATE"/>
</dbReference>
<accession>A0ABU7K2Y1</accession>
<dbReference type="RefSeq" id="WP_330090391.1">
    <property type="nucleotide sequence ID" value="NZ_JAUZMY010000003.1"/>
</dbReference>
<evidence type="ECO:0000313" key="2">
    <source>
        <dbReference type="EMBL" id="MEE2036601.1"/>
    </source>
</evidence>
<dbReference type="InterPro" id="IPR023286">
    <property type="entry name" value="ABATE_dom_sf"/>
</dbReference>
<dbReference type="InterPro" id="IPR021005">
    <property type="entry name" value="Znf_CGNR"/>
</dbReference>
<comment type="caution">
    <text evidence="2">The sequence shown here is derived from an EMBL/GenBank/DDBJ whole genome shotgun (WGS) entry which is preliminary data.</text>
</comment>
<dbReference type="PANTHER" id="PTHR35525">
    <property type="entry name" value="BLL6575 PROTEIN"/>
    <property type="match status" value="1"/>
</dbReference>
<gene>
    <name evidence="2" type="ORF">Q8791_05105</name>
</gene>
<dbReference type="Pfam" id="PF07336">
    <property type="entry name" value="ABATE"/>
    <property type="match status" value="1"/>
</dbReference>
<dbReference type="Pfam" id="PF11706">
    <property type="entry name" value="zf-CGNR"/>
    <property type="match status" value="1"/>
</dbReference>
<feature type="domain" description="Zinc finger CGNR" evidence="1">
    <location>
        <begin position="153"/>
        <end position="196"/>
    </location>
</feature>
<protein>
    <submittedName>
        <fullName evidence="2">CGNR zinc finger domain-containing protein</fullName>
    </submittedName>
</protein>
<dbReference type="SUPFAM" id="SSF160904">
    <property type="entry name" value="Jann2411-like"/>
    <property type="match status" value="1"/>
</dbReference>